<sequence>MHHECLAYKTDSYGGVIVDELQLPEDPVEFRCKLEGALKTWVNAGVRGVWMKLPLSHAHL</sequence>
<keyword evidence="3" id="KW-1185">Reference proteome</keyword>
<reference evidence="2 3" key="1">
    <citation type="submission" date="2020-02" db="EMBL/GenBank/DDBJ databases">
        <title>Draft genome sequence of Haematococcus lacustris strain NIES-144.</title>
        <authorList>
            <person name="Morimoto D."/>
            <person name="Nakagawa S."/>
            <person name="Yoshida T."/>
            <person name="Sawayama S."/>
        </authorList>
    </citation>
    <scope>NUCLEOTIDE SEQUENCE [LARGE SCALE GENOMIC DNA]</scope>
    <source>
        <strain evidence="2 3">NIES-144</strain>
    </source>
</reference>
<accession>A0A699ZN45</accession>
<dbReference type="AlphaFoldDB" id="A0A699ZN45"/>
<evidence type="ECO:0000313" key="2">
    <source>
        <dbReference type="EMBL" id="GFH23591.1"/>
    </source>
</evidence>
<evidence type="ECO:0000313" key="3">
    <source>
        <dbReference type="Proteomes" id="UP000485058"/>
    </source>
</evidence>
<dbReference type="InterPro" id="IPR040618">
    <property type="entry name" value="Pre-Nudix"/>
</dbReference>
<dbReference type="Proteomes" id="UP000485058">
    <property type="component" value="Unassembled WGS sequence"/>
</dbReference>
<proteinExistence type="predicted"/>
<gene>
    <name evidence="2" type="ORF">HaLaN_21222</name>
</gene>
<dbReference type="Gene3D" id="3.40.630.30">
    <property type="match status" value="1"/>
</dbReference>
<keyword evidence="2" id="KW-0378">Hydrolase</keyword>
<name>A0A699ZN45_HAELA</name>
<comment type="caution">
    <text evidence="2">The sequence shown here is derived from an EMBL/GenBank/DDBJ whole genome shotgun (WGS) entry which is preliminary data.</text>
</comment>
<feature type="non-terminal residue" evidence="2">
    <location>
        <position position="60"/>
    </location>
</feature>
<dbReference type="GO" id="GO:0016787">
    <property type="term" value="F:hydrolase activity"/>
    <property type="evidence" value="ECO:0007669"/>
    <property type="project" value="UniProtKB-KW"/>
</dbReference>
<feature type="domain" description="Pre-nudix hydrolase" evidence="1">
    <location>
        <begin position="6"/>
        <end position="60"/>
    </location>
</feature>
<dbReference type="EMBL" id="BLLF01002309">
    <property type="protein sequence ID" value="GFH23591.1"/>
    <property type="molecule type" value="Genomic_DNA"/>
</dbReference>
<protein>
    <submittedName>
        <fullName evidence="2">Nudix hydrolase domain-containing protein</fullName>
    </submittedName>
</protein>
<evidence type="ECO:0000259" key="1">
    <source>
        <dbReference type="Pfam" id="PF18290"/>
    </source>
</evidence>
<organism evidence="2 3">
    <name type="scientific">Haematococcus lacustris</name>
    <name type="common">Green alga</name>
    <name type="synonym">Haematococcus pluvialis</name>
    <dbReference type="NCBI Taxonomy" id="44745"/>
    <lineage>
        <taxon>Eukaryota</taxon>
        <taxon>Viridiplantae</taxon>
        <taxon>Chlorophyta</taxon>
        <taxon>core chlorophytes</taxon>
        <taxon>Chlorophyceae</taxon>
        <taxon>CS clade</taxon>
        <taxon>Chlamydomonadales</taxon>
        <taxon>Haematococcaceae</taxon>
        <taxon>Haematococcus</taxon>
    </lineage>
</organism>
<dbReference type="Pfam" id="PF18290">
    <property type="entry name" value="Nudix_hydro"/>
    <property type="match status" value="1"/>
</dbReference>